<evidence type="ECO:0000256" key="3">
    <source>
        <dbReference type="ARBA" id="ARBA00022741"/>
    </source>
</evidence>
<evidence type="ECO:0000259" key="9">
    <source>
        <dbReference type="SMART" id="SM00831"/>
    </source>
</evidence>
<proteinExistence type="predicted"/>
<organism evidence="10 11">
    <name type="scientific">Saprolegnia parasitica (strain CBS 223.65)</name>
    <dbReference type="NCBI Taxonomy" id="695850"/>
    <lineage>
        <taxon>Eukaryota</taxon>
        <taxon>Sar</taxon>
        <taxon>Stramenopiles</taxon>
        <taxon>Oomycota</taxon>
        <taxon>Saprolegniomycetes</taxon>
        <taxon>Saprolegniales</taxon>
        <taxon>Saprolegniaceae</taxon>
        <taxon>Saprolegnia</taxon>
    </lineage>
</organism>
<evidence type="ECO:0000256" key="7">
    <source>
        <dbReference type="ARBA" id="ARBA00023136"/>
    </source>
</evidence>
<keyword evidence="3" id="KW-0547">Nucleotide-binding</keyword>
<dbReference type="InterPro" id="IPR008250">
    <property type="entry name" value="ATPase_P-typ_transduc_dom_A_sf"/>
</dbReference>
<keyword evidence="4" id="KW-0067">ATP-binding</keyword>
<keyword evidence="5" id="KW-0460">Magnesium</keyword>
<comment type="subcellular location">
    <subcellularLocation>
        <location evidence="1">Endomembrane system</location>
        <topology evidence="1">Multi-pass membrane protein</topology>
    </subcellularLocation>
</comment>
<evidence type="ECO:0000256" key="6">
    <source>
        <dbReference type="ARBA" id="ARBA00022989"/>
    </source>
</evidence>
<dbReference type="Pfam" id="PF00690">
    <property type="entry name" value="Cation_ATPase_N"/>
    <property type="match status" value="1"/>
</dbReference>
<dbReference type="NCBIfam" id="TIGR01494">
    <property type="entry name" value="ATPase_P-type"/>
    <property type="match status" value="1"/>
</dbReference>
<evidence type="ECO:0000313" key="11">
    <source>
        <dbReference type="Proteomes" id="UP000030745"/>
    </source>
</evidence>
<feature type="transmembrane region" description="Helical" evidence="8">
    <location>
        <begin position="93"/>
        <end position="111"/>
    </location>
</feature>
<dbReference type="OrthoDB" id="116380at2759"/>
<dbReference type="GeneID" id="24132065"/>
<dbReference type="Gene3D" id="3.40.50.1000">
    <property type="entry name" value="HAD superfamily/HAD-like"/>
    <property type="match status" value="1"/>
</dbReference>
<accession>A0A067C0J6</accession>
<dbReference type="Gene3D" id="2.70.150.10">
    <property type="entry name" value="Calcium-transporting ATPase, cytoplasmic transduction domain A"/>
    <property type="match status" value="2"/>
</dbReference>
<dbReference type="Gene3D" id="1.20.1110.10">
    <property type="entry name" value="Calcium-transporting ATPase, transmembrane domain"/>
    <property type="match status" value="2"/>
</dbReference>
<evidence type="ECO:0000256" key="8">
    <source>
        <dbReference type="SAM" id="Phobius"/>
    </source>
</evidence>
<dbReference type="PANTHER" id="PTHR24093:SF369">
    <property type="entry name" value="CALCIUM-TRANSPORTING ATPASE"/>
    <property type="match status" value="1"/>
</dbReference>
<dbReference type="InterPro" id="IPR023298">
    <property type="entry name" value="ATPase_P-typ_TM_dom_sf"/>
</dbReference>
<dbReference type="GO" id="GO:0016887">
    <property type="term" value="F:ATP hydrolysis activity"/>
    <property type="evidence" value="ECO:0007669"/>
    <property type="project" value="InterPro"/>
</dbReference>
<dbReference type="AlphaFoldDB" id="A0A067C0J6"/>
<dbReference type="InterPro" id="IPR018303">
    <property type="entry name" value="ATPase_P-typ_P_site"/>
</dbReference>
<evidence type="ECO:0000256" key="4">
    <source>
        <dbReference type="ARBA" id="ARBA00022840"/>
    </source>
</evidence>
<protein>
    <recommendedName>
        <fullName evidence="9">Cation-transporting P-type ATPase N-terminal domain-containing protein</fullName>
    </recommendedName>
</protein>
<evidence type="ECO:0000256" key="1">
    <source>
        <dbReference type="ARBA" id="ARBA00004127"/>
    </source>
</evidence>
<keyword evidence="2 8" id="KW-0812">Transmembrane</keyword>
<dbReference type="InterPro" id="IPR004014">
    <property type="entry name" value="ATPase_P-typ_cation-transptr_N"/>
</dbReference>
<dbReference type="InterPro" id="IPR001757">
    <property type="entry name" value="P_typ_ATPase"/>
</dbReference>
<feature type="domain" description="Cation-transporting P-type ATPase N-terminal" evidence="9">
    <location>
        <begin position="34"/>
        <end position="110"/>
    </location>
</feature>
<evidence type="ECO:0000256" key="2">
    <source>
        <dbReference type="ARBA" id="ARBA00022692"/>
    </source>
</evidence>
<reference evidence="10 11" key="1">
    <citation type="journal article" date="2013" name="PLoS Genet.">
        <title>Distinctive expansion of potential virulence genes in the genome of the oomycete fish pathogen Saprolegnia parasitica.</title>
        <authorList>
            <person name="Jiang R.H."/>
            <person name="de Bruijn I."/>
            <person name="Haas B.J."/>
            <person name="Belmonte R."/>
            <person name="Lobach L."/>
            <person name="Christie J."/>
            <person name="van den Ackerveken G."/>
            <person name="Bottin A."/>
            <person name="Bulone V."/>
            <person name="Diaz-Moreno S.M."/>
            <person name="Dumas B."/>
            <person name="Fan L."/>
            <person name="Gaulin E."/>
            <person name="Govers F."/>
            <person name="Grenville-Briggs L.J."/>
            <person name="Horner N.R."/>
            <person name="Levin J.Z."/>
            <person name="Mammella M."/>
            <person name="Meijer H.J."/>
            <person name="Morris P."/>
            <person name="Nusbaum C."/>
            <person name="Oome S."/>
            <person name="Phillips A.J."/>
            <person name="van Rooyen D."/>
            <person name="Rzeszutek E."/>
            <person name="Saraiva M."/>
            <person name="Secombes C.J."/>
            <person name="Seidl M.F."/>
            <person name="Snel B."/>
            <person name="Stassen J.H."/>
            <person name="Sykes S."/>
            <person name="Tripathy S."/>
            <person name="van den Berg H."/>
            <person name="Vega-Arreguin J.C."/>
            <person name="Wawra S."/>
            <person name="Young S.K."/>
            <person name="Zeng Q."/>
            <person name="Dieguez-Uribeondo J."/>
            <person name="Russ C."/>
            <person name="Tyler B.M."/>
            <person name="van West P."/>
        </authorList>
    </citation>
    <scope>NUCLEOTIDE SEQUENCE [LARGE SCALE GENOMIC DNA]</scope>
    <source>
        <strain evidence="10 11">CBS 223.65</strain>
    </source>
</reference>
<evidence type="ECO:0000256" key="5">
    <source>
        <dbReference type="ARBA" id="ARBA00022842"/>
    </source>
</evidence>
<dbReference type="Gene3D" id="3.40.1110.10">
    <property type="entry name" value="Calcium-transporting ATPase, cytoplasmic domain N"/>
    <property type="match status" value="2"/>
</dbReference>
<gene>
    <name evidence="10" type="ORF">SPRG_09926</name>
</gene>
<dbReference type="KEGG" id="spar:SPRG_09926"/>
<dbReference type="InterPro" id="IPR023214">
    <property type="entry name" value="HAD_sf"/>
</dbReference>
<dbReference type="PROSITE" id="PS00154">
    <property type="entry name" value="ATPASE_E1_E2"/>
    <property type="match status" value="1"/>
</dbReference>
<dbReference type="GO" id="GO:0005524">
    <property type="term" value="F:ATP binding"/>
    <property type="evidence" value="ECO:0007669"/>
    <property type="project" value="UniProtKB-KW"/>
</dbReference>
<keyword evidence="11" id="KW-1185">Reference proteome</keyword>
<keyword evidence="7 8" id="KW-0472">Membrane</keyword>
<dbReference type="SUPFAM" id="SSF81660">
    <property type="entry name" value="Metal cation-transporting ATPase, ATP-binding domain N"/>
    <property type="match status" value="1"/>
</dbReference>
<dbReference type="SUPFAM" id="SSF81653">
    <property type="entry name" value="Calcium ATPase, transduction domain A"/>
    <property type="match status" value="1"/>
</dbReference>
<feature type="transmembrane region" description="Helical" evidence="8">
    <location>
        <begin position="123"/>
        <end position="141"/>
    </location>
</feature>
<dbReference type="GO" id="GO:0005886">
    <property type="term" value="C:plasma membrane"/>
    <property type="evidence" value="ECO:0007669"/>
    <property type="project" value="TreeGrafter"/>
</dbReference>
<dbReference type="SMART" id="SM00831">
    <property type="entry name" value="Cation_ATPase_N"/>
    <property type="match status" value="1"/>
</dbReference>
<sequence>MTKVAPARSVLGITKDGLRNINVDQMMESNALADLGGIDGLAKKLCVNLDFGLSSNEASQGFADRRSAFGANLFQDTPSTSDLALVFETLKDTTILVLLAAAIASTITGSIEDPRRGWTEGVTIMIAVLLVGLVSATSNYAKEKQFRALSAKNDEFTSRCYDAVLVTDINVGDIIVLENGDRIPGDAVFVRGQDSRWGRIKSKLIRAERPTPLKDKLEDMVKIIRYGGIFVAVATMLVTILLLQCIKVSTQIWVNAIFVGWTDCIAFIIGVTIIVVAIPEGLPLAVTISLSYWTKKMLLDHNLRIRVLAACETMGNVTSICSDKTGTLTENRMTVVSLWVSHGAPLLDALEIGASFLDELSVNGALLLWLQSCKVAYASVRAAHFKPPGGHMFSFSSERKTMIIWRPNGTYRLFSKGAAGIVLERCSTMLTFQRTEVLLSPSTLHNFFMCCR</sequence>
<dbReference type="SUPFAM" id="SSF81665">
    <property type="entry name" value="Calcium ATPase, transmembrane domain M"/>
    <property type="match status" value="1"/>
</dbReference>
<dbReference type="InterPro" id="IPR023299">
    <property type="entry name" value="ATPase_P-typ_cyto_dom_N"/>
</dbReference>
<feature type="transmembrane region" description="Helical" evidence="8">
    <location>
        <begin position="252"/>
        <end position="278"/>
    </location>
</feature>
<dbReference type="RefSeq" id="XP_012205060.1">
    <property type="nucleotide sequence ID" value="XM_012349670.1"/>
</dbReference>
<dbReference type="Proteomes" id="UP000030745">
    <property type="component" value="Unassembled WGS sequence"/>
</dbReference>
<feature type="transmembrane region" description="Helical" evidence="8">
    <location>
        <begin position="223"/>
        <end position="246"/>
    </location>
</feature>
<dbReference type="STRING" id="695850.A0A067C0J6"/>
<dbReference type="OMA" id="QSCKVAY"/>
<dbReference type="Pfam" id="PF13246">
    <property type="entry name" value="Cation_ATPase"/>
    <property type="match status" value="1"/>
</dbReference>
<keyword evidence="6 8" id="KW-1133">Transmembrane helix</keyword>
<dbReference type="EMBL" id="KK583244">
    <property type="protein sequence ID" value="KDO24289.1"/>
    <property type="molecule type" value="Genomic_DNA"/>
</dbReference>
<dbReference type="VEuPathDB" id="FungiDB:SPRG_09926"/>
<dbReference type="GO" id="GO:0012505">
    <property type="term" value="C:endomembrane system"/>
    <property type="evidence" value="ECO:0007669"/>
    <property type="project" value="UniProtKB-SubCell"/>
</dbReference>
<dbReference type="PANTHER" id="PTHR24093">
    <property type="entry name" value="CATION TRANSPORTING ATPASE"/>
    <property type="match status" value="1"/>
</dbReference>
<name>A0A067C0J6_SAPPC</name>
<dbReference type="GO" id="GO:0005388">
    <property type="term" value="F:P-type calcium transporter activity"/>
    <property type="evidence" value="ECO:0007669"/>
    <property type="project" value="TreeGrafter"/>
</dbReference>
<evidence type="ECO:0000313" key="10">
    <source>
        <dbReference type="EMBL" id="KDO24289.1"/>
    </source>
</evidence>